<feature type="transmembrane region" description="Helical" evidence="1">
    <location>
        <begin position="345"/>
        <end position="363"/>
    </location>
</feature>
<feature type="transmembrane region" description="Helical" evidence="1">
    <location>
        <begin position="85"/>
        <end position="104"/>
    </location>
</feature>
<dbReference type="AlphaFoldDB" id="A0A7L5DRN7"/>
<evidence type="ECO:0000256" key="1">
    <source>
        <dbReference type="SAM" id="Phobius"/>
    </source>
</evidence>
<feature type="transmembrane region" description="Helical" evidence="1">
    <location>
        <begin position="135"/>
        <end position="151"/>
    </location>
</feature>
<dbReference type="RefSeq" id="WP_169551194.1">
    <property type="nucleotide sequence ID" value="NZ_CP051677.1"/>
</dbReference>
<dbReference type="Proteomes" id="UP000501128">
    <property type="component" value="Chromosome"/>
</dbReference>
<protein>
    <submittedName>
        <fullName evidence="2">Uncharacterized protein</fullName>
    </submittedName>
</protein>
<feature type="transmembrane region" description="Helical" evidence="1">
    <location>
        <begin position="163"/>
        <end position="189"/>
    </location>
</feature>
<dbReference type="EMBL" id="CP051677">
    <property type="protein sequence ID" value="QJD79228.1"/>
    <property type="molecule type" value="Genomic_DNA"/>
</dbReference>
<keyword evidence="1" id="KW-0812">Transmembrane</keyword>
<name>A0A7L5DRN7_9BACT</name>
<proteinExistence type="predicted"/>
<feature type="transmembrane region" description="Helical" evidence="1">
    <location>
        <begin position="58"/>
        <end position="78"/>
    </location>
</feature>
<keyword evidence="1" id="KW-1133">Transmembrane helix</keyword>
<dbReference type="KEGG" id="srho:HH216_13000"/>
<evidence type="ECO:0000313" key="2">
    <source>
        <dbReference type="EMBL" id="QJD79228.1"/>
    </source>
</evidence>
<sequence>MSHPRPLTYLLLLTSGLTLGLCALNPNRFTSIDSGYYLQSATNLLNGKGYVINEGNRVVWNGIFPIGYSALVALLSFLTTLPVLWASKLVNLLAVSLSAFAWMHRIGTTRTIWTLSVWWLGSFLKILASTWSETVFLVILAEWVWCLFRFLPDPTSWHLTRLFLVSCALFLVRYVGGYVIVLTGLLVGVGWLNRARLQQTVRLTIGEWGLHRLMICSLAVMSGIRAYFQLNNHMAGSLFGGERFLPTESALVLTQLFGRSLLNEVLFIRDFVPGQSAVLAWAGLGLQTILMAGLYTRWRSFTRELESRPPINALSRLFLIVGITYLLALFAIRTISPFSGPNLRLMAPATFCLLTAALLWVSASAHLRQIVRPIWALLIVCSWLQLLPQANLSRKLRHIWPSSGISQSVVRAQ</sequence>
<organism evidence="2 3">
    <name type="scientific">Spirosoma rhododendri</name>
    <dbReference type="NCBI Taxonomy" id="2728024"/>
    <lineage>
        <taxon>Bacteria</taxon>
        <taxon>Pseudomonadati</taxon>
        <taxon>Bacteroidota</taxon>
        <taxon>Cytophagia</taxon>
        <taxon>Cytophagales</taxon>
        <taxon>Cytophagaceae</taxon>
        <taxon>Spirosoma</taxon>
    </lineage>
</organism>
<reference evidence="2 3" key="1">
    <citation type="submission" date="2020-04" db="EMBL/GenBank/DDBJ databases">
        <title>Genome sequencing of novel species.</title>
        <authorList>
            <person name="Heo J."/>
            <person name="Kim S.-J."/>
            <person name="Kim J.-S."/>
            <person name="Hong S.-B."/>
            <person name="Kwon S.-W."/>
        </authorList>
    </citation>
    <scope>NUCLEOTIDE SEQUENCE [LARGE SCALE GENOMIC DNA]</scope>
    <source>
        <strain evidence="2 3">CJU-R4</strain>
    </source>
</reference>
<keyword evidence="3" id="KW-1185">Reference proteome</keyword>
<feature type="transmembrane region" description="Helical" evidence="1">
    <location>
        <begin position="278"/>
        <end position="296"/>
    </location>
</feature>
<evidence type="ECO:0000313" key="3">
    <source>
        <dbReference type="Proteomes" id="UP000501128"/>
    </source>
</evidence>
<gene>
    <name evidence="2" type="ORF">HH216_13000</name>
</gene>
<feature type="transmembrane region" description="Helical" evidence="1">
    <location>
        <begin position="317"/>
        <end position="339"/>
    </location>
</feature>
<keyword evidence="1" id="KW-0472">Membrane</keyword>
<accession>A0A7L5DRN7</accession>